<evidence type="ECO:0000313" key="3">
    <source>
        <dbReference type="Proteomes" id="UP000480548"/>
    </source>
</evidence>
<organism evidence="2 3">
    <name type="scientific">Orbilia oligospora</name>
    <name type="common">Nematode-trapping fungus</name>
    <name type="synonym">Arthrobotrys oligospora</name>
    <dbReference type="NCBI Taxonomy" id="2813651"/>
    <lineage>
        <taxon>Eukaryota</taxon>
        <taxon>Fungi</taxon>
        <taxon>Dikarya</taxon>
        <taxon>Ascomycota</taxon>
        <taxon>Pezizomycotina</taxon>
        <taxon>Orbiliomycetes</taxon>
        <taxon>Orbiliales</taxon>
        <taxon>Orbiliaceae</taxon>
        <taxon>Orbilia</taxon>
    </lineage>
</organism>
<dbReference type="EMBL" id="WIQZ01000161">
    <property type="protein sequence ID" value="KAF3120026.1"/>
    <property type="molecule type" value="Genomic_DNA"/>
</dbReference>
<accession>A0A7C8NMC3</accession>
<proteinExistence type="predicted"/>
<evidence type="ECO:0000256" key="1">
    <source>
        <dbReference type="SAM" id="SignalP"/>
    </source>
</evidence>
<feature type="signal peptide" evidence="1">
    <location>
        <begin position="1"/>
        <end position="15"/>
    </location>
</feature>
<feature type="chain" id="PRO_5028955973" evidence="1">
    <location>
        <begin position="16"/>
        <end position="668"/>
    </location>
</feature>
<evidence type="ECO:0000313" key="2">
    <source>
        <dbReference type="EMBL" id="KAF3120026.1"/>
    </source>
</evidence>
<dbReference type="Proteomes" id="UP000480548">
    <property type="component" value="Unassembled WGS sequence"/>
</dbReference>
<sequence>MVFLMIFLQPELSAAAPSNRALKLSEGVSLPEDSVFSGSISPVNDRLCRIGLYYLGILPLPFNQEYYDKSVQKVDIGYATEAYPIGKTYKEFTTVSAKNETKVEPTGDSWVFQTENRVEFNETEAVCTQIARDLDSYWEFISIDTMRLGGYCGCVFWDELDCSGNSFQQLPAMGRKGDGNGIIKSGFGVLEGIQTISTATIKSGKCVPWVPWQKDVGDSSSFVSRCELLFGNGVGTQPPQPYDKGERKERKSIFAFENIDQITGKSACITIPDEEAGLIEESKDSGAKLAMKNKNKSQILGSNPSVTTTLLLCPTFFLLLQINSTAAVAVYNYPTFKQYVPPELYKDGYLQQMKFESPEYPTLSRQCHLGLYYFQSEDQQIWSNYNELIVAWEGVVIREGYDDKSVRSWVEDEDSATNTATACYNVKNNIDPFLVDKIDAYYLSGWCGCSFYMTEDCRRPPDRDWENQNYVETINCNSPKLYEYERYHSWRSNSAILFKKVKRKVKSFSCFQSLPSIKTEGVRGETISCKITLGNGGDQRPAYNEIDKANGADLVISRGYSYNFHVFGAFRPLQGRLCERVSDYDPFKDRDGIVIRRWEIEGCTCEFFTNDKCEGNPFVRDGTSFYVNRNAPRYYQFQVIRSFRCEHFWGPPMDRQRNLHSRKCTPST</sequence>
<dbReference type="AlphaFoldDB" id="A0A7C8NMC3"/>
<protein>
    <submittedName>
        <fullName evidence="2">Uncharacterized protein</fullName>
    </submittedName>
</protein>
<gene>
    <name evidence="2" type="ORF">TWF703_002929</name>
</gene>
<reference evidence="2 3" key="1">
    <citation type="submission" date="2019-06" db="EMBL/GenBank/DDBJ databases">
        <authorList>
            <person name="Palmer J.M."/>
        </authorList>
    </citation>
    <scope>NUCLEOTIDE SEQUENCE [LARGE SCALE GENOMIC DNA]</scope>
    <source>
        <strain evidence="2 3">TWF703</strain>
    </source>
</reference>
<name>A0A7C8NMC3_ORBOL</name>
<keyword evidence="1" id="KW-0732">Signal</keyword>
<comment type="caution">
    <text evidence="2">The sequence shown here is derived from an EMBL/GenBank/DDBJ whole genome shotgun (WGS) entry which is preliminary data.</text>
</comment>